<evidence type="ECO:0000313" key="3">
    <source>
        <dbReference type="EMBL" id="EFM10619.1"/>
    </source>
</evidence>
<name>E0IA42_9BACL</name>
<keyword evidence="1" id="KW-0732">Signal</keyword>
<dbReference type="eggNOG" id="COG2374">
    <property type="taxonomic scope" value="Bacteria"/>
</dbReference>
<dbReference type="Pfam" id="PF00395">
    <property type="entry name" value="SLH"/>
    <property type="match status" value="3"/>
</dbReference>
<dbReference type="STRING" id="717606.PaecuDRAFT_2531"/>
<evidence type="ECO:0000313" key="4">
    <source>
        <dbReference type="Proteomes" id="UP000005387"/>
    </source>
</evidence>
<dbReference type="InterPro" id="IPR046780">
    <property type="entry name" value="aBig_2"/>
</dbReference>
<dbReference type="PROSITE" id="PS51272">
    <property type="entry name" value="SLH"/>
    <property type="match status" value="3"/>
</dbReference>
<feature type="domain" description="SLH" evidence="2">
    <location>
        <begin position="912"/>
        <end position="970"/>
    </location>
</feature>
<dbReference type="PANTHER" id="PTHR43308">
    <property type="entry name" value="OUTER MEMBRANE PROTEIN ALPHA-RELATED"/>
    <property type="match status" value="1"/>
</dbReference>
<dbReference type="PANTHER" id="PTHR43308:SF5">
    <property type="entry name" value="S-LAYER PROTEIN _ PEPTIDOGLYCAN ENDO-BETA-N-ACETYLGLUCOSAMINIDASE"/>
    <property type="match status" value="1"/>
</dbReference>
<reference evidence="3 4" key="1">
    <citation type="submission" date="2010-07" db="EMBL/GenBank/DDBJ databases">
        <title>The draft genome of Paenibacillus curdlanolyticus YK9.</title>
        <authorList>
            <consortium name="US DOE Joint Genome Institute (JGI-PGF)"/>
            <person name="Lucas S."/>
            <person name="Copeland A."/>
            <person name="Lapidus A."/>
            <person name="Cheng J.-F."/>
            <person name="Bruce D."/>
            <person name="Goodwin L."/>
            <person name="Pitluck S."/>
            <person name="Land M.L."/>
            <person name="Hauser L."/>
            <person name="Chang Y.-J."/>
            <person name="Jeffries C."/>
            <person name="Anderson I.J."/>
            <person name="Johnson E."/>
            <person name="Loganathan U."/>
            <person name="Mulhopadhyay B."/>
            <person name="Kyrpides N."/>
            <person name="Woyke T.J."/>
        </authorList>
    </citation>
    <scope>NUCLEOTIDE SEQUENCE [LARGE SCALE GENOMIC DNA]</scope>
    <source>
        <strain evidence="3 4">YK9</strain>
    </source>
</reference>
<dbReference type="Pfam" id="PF18676">
    <property type="entry name" value="MBG_2"/>
    <property type="match status" value="3"/>
</dbReference>
<dbReference type="InterPro" id="IPR051465">
    <property type="entry name" value="Cell_Envelope_Struct_Comp"/>
</dbReference>
<dbReference type="InterPro" id="IPR041286">
    <property type="entry name" value="MBG_2"/>
</dbReference>
<dbReference type="Proteomes" id="UP000005387">
    <property type="component" value="Unassembled WGS sequence"/>
</dbReference>
<proteinExistence type="predicted"/>
<dbReference type="eggNOG" id="COG2755">
    <property type="taxonomic scope" value="Bacteria"/>
</dbReference>
<dbReference type="OrthoDB" id="2491544at2"/>
<dbReference type="AlphaFoldDB" id="E0IA42"/>
<evidence type="ECO:0000259" key="2">
    <source>
        <dbReference type="PROSITE" id="PS51272"/>
    </source>
</evidence>
<feature type="signal peptide" evidence="1">
    <location>
        <begin position="1"/>
        <end position="39"/>
    </location>
</feature>
<dbReference type="EMBL" id="AEDD01000006">
    <property type="protein sequence ID" value="EFM10619.1"/>
    <property type="molecule type" value="Genomic_DNA"/>
</dbReference>
<sequence length="1097" mass="114231">MILQPKTALQSRSHLRLVMFIAIAAVAIVLGLTASKASAANMLDQGTGPNVPTSIGGSNNIGQSFTAGKTGTMYDLDLFLSQVSPPAGTTLTIEIHDGENPNGTLLGSRTLSYNEVLALSGWPGGKFTVTFRDGINVTAGNKYTIMIRSTPTTGQVTMHMYDTDVYSGGMSYYMGVWKSSYDLGFQTYVSDSYRSYIPSITVSPIVSTYGQATPFSATLMVDGEPLANKYVNFSVDGSTVGIILTNASGVASFSHPHLYSAGSHTVGVSFAAAYPYYAASATTTLTINKADLMVSANFPSKIYGDGLPTFTGMYTGAVAGDLPLITGAVQFSTGATSASDVGAYVITPSLNTVLSNYNVNFGYGALTVTPAPLSVTASNATRQYGEANPALAGTLTGLVNGDAITASYTTAAVANSTVGDYAITPQLADPSGKLSNYAVTTTPAILTVTKAPLTVQADNLSRWVNASNPTLTGTITGAWAADDLTANYTTSADPSSPIGTYPITPGLVDPLNRLSNYDVTTNPAVLTVYASPAPAFATGDSAASVTQDVQLPAVDEKGNALQWTSTDNSLLDPTTGEVHSPSFTAGDKQVMLEAAATVNHMNVSVSFVLTLKAAAMTDAEAVALDKGLLAIGYAPAENEANVKSQVSLPANGANGSVITWSSSNANYVNAQTGAVHQPTSAAGDQRVTLTATITKGAASITKTFQLNVLHDLSLIVQPDPVSDLYVDIVDGEGKTKRIVISQASAAAGAIRIDADQTDIQIELNAEVLDQLRKINSAFKLLVSTPAGSITIPAAAFEAKAIVRYIIHVGAAASPSMQAALTAQQANVGAGPVAFQLAMINNKGLKIDLPTFQEAAARTIIADAKASKENAVVVRWDETRKTFSYVPAQFTVADGKLVATFSSQETGVYLIVNRPVLFNDLAQHWAKEDAEWLASRFIIEGRSAGQFDPNSGLTRAETAALLVRALGISGDATGAAFSDISGKWYEQAVAAAAEAGLVTGYEDGTFRPNAKVTREELALMITRAIKYSGASVQPNGAAHGVLIDAGSVSAWATGAVQQVLDLGIVKGDPNGSFRPQATATRAEMTAMLRRLLEALQYA</sequence>
<organism evidence="3 4">
    <name type="scientific">Paenibacillus curdlanolyticus YK9</name>
    <dbReference type="NCBI Taxonomy" id="717606"/>
    <lineage>
        <taxon>Bacteria</taxon>
        <taxon>Bacillati</taxon>
        <taxon>Bacillota</taxon>
        <taxon>Bacilli</taxon>
        <taxon>Bacillales</taxon>
        <taxon>Paenibacillaceae</taxon>
        <taxon>Paenibacillus</taxon>
    </lineage>
</organism>
<gene>
    <name evidence="3" type="ORF">PaecuDRAFT_2531</name>
</gene>
<dbReference type="Pfam" id="PF20578">
    <property type="entry name" value="aBig_2"/>
    <property type="match status" value="2"/>
</dbReference>
<protein>
    <submittedName>
        <fullName evidence="3">S-layer domain protein</fullName>
    </submittedName>
</protein>
<dbReference type="eggNOG" id="COG2911">
    <property type="taxonomic scope" value="Bacteria"/>
</dbReference>
<evidence type="ECO:0000256" key="1">
    <source>
        <dbReference type="SAM" id="SignalP"/>
    </source>
</evidence>
<feature type="domain" description="SLH" evidence="2">
    <location>
        <begin position="971"/>
        <end position="1034"/>
    </location>
</feature>
<feature type="domain" description="SLH" evidence="2">
    <location>
        <begin position="1038"/>
        <end position="1097"/>
    </location>
</feature>
<dbReference type="Gene3D" id="3.30.160.710">
    <property type="match status" value="3"/>
</dbReference>
<dbReference type="RefSeq" id="WP_006038523.1">
    <property type="nucleotide sequence ID" value="NZ_AEDD01000006.1"/>
</dbReference>
<keyword evidence="4" id="KW-1185">Reference proteome</keyword>
<dbReference type="InterPro" id="IPR001119">
    <property type="entry name" value="SLH_dom"/>
</dbReference>
<accession>E0IA42</accession>
<feature type="chain" id="PRO_5003136332" evidence="1">
    <location>
        <begin position="40"/>
        <end position="1097"/>
    </location>
</feature>